<dbReference type="PROSITE" id="PS50089">
    <property type="entry name" value="ZF_RING_2"/>
    <property type="match status" value="1"/>
</dbReference>
<evidence type="ECO:0000256" key="5">
    <source>
        <dbReference type="SAM" id="Coils"/>
    </source>
</evidence>
<feature type="region of interest" description="Disordered" evidence="6">
    <location>
        <begin position="357"/>
        <end position="414"/>
    </location>
</feature>
<protein>
    <submittedName>
        <fullName evidence="9">RING-type domain-containing protein</fullName>
    </submittedName>
</protein>
<dbReference type="InterPro" id="IPR011016">
    <property type="entry name" value="Znf_RING-CH"/>
</dbReference>
<dbReference type="SMART" id="SM00744">
    <property type="entry name" value="RINGv"/>
    <property type="match status" value="1"/>
</dbReference>
<keyword evidence="1" id="KW-0479">Metal-binding</keyword>
<dbReference type="InterPro" id="IPR001841">
    <property type="entry name" value="Znf_RING"/>
</dbReference>
<reference evidence="9" key="1">
    <citation type="submission" date="2022-11" db="UniProtKB">
        <authorList>
            <consortium name="WormBaseParasite"/>
        </authorList>
    </citation>
    <scope>IDENTIFICATION</scope>
</reference>
<dbReference type="SUPFAM" id="SSF57850">
    <property type="entry name" value="RING/U-box"/>
    <property type="match status" value="1"/>
</dbReference>
<dbReference type="WBParaSite" id="PSAMB.scaffold1138size35462.g11172.t1">
    <property type="protein sequence ID" value="PSAMB.scaffold1138size35462.g11172.t1"/>
    <property type="gene ID" value="PSAMB.scaffold1138size35462.g11172"/>
</dbReference>
<feature type="compositionally biased region" description="Polar residues" evidence="6">
    <location>
        <begin position="435"/>
        <end position="445"/>
    </location>
</feature>
<accession>A0A914UNJ7</accession>
<dbReference type="PANTHER" id="PTHR17550:SF4">
    <property type="entry name" value="E3 UBIQUITIN-PROTEIN LIGASE TTC3"/>
    <property type="match status" value="1"/>
</dbReference>
<keyword evidence="3" id="KW-0862">Zinc</keyword>
<dbReference type="Proteomes" id="UP000887566">
    <property type="component" value="Unplaced"/>
</dbReference>
<evidence type="ECO:0000313" key="9">
    <source>
        <dbReference type="WBParaSite" id="PSAMB.scaffold1138size35462.g11172.t1"/>
    </source>
</evidence>
<keyword evidence="8" id="KW-1185">Reference proteome</keyword>
<sequence>MSVITARAPSADAHVAAVVNSDESEVDDLNSDYETFMQEISDIVAELGSSNDDYDELDQYVDQLVNEEEETHLGEQLIQRAEASIASRSLPSTQTRDSAFVANEAQRMSGASDEQQRKTADHMGLPDALSMADCLALVEECRIRADEEQRLRVQLEGNFLQEKAQREEYIDQLHAENGMLDDRVIQLEEELKSTQAERSVYEQQVRCQTKEIEGLSAEKNWLTCKLQEMQQNTVPLSKAKLLSSENKRLNVEYEKMKQRAVEAEVGIYMLKQRYETDGLKRSLNDVQKTLETLRKIIHDISAMAHTDAEKADVREFLSAEQQWMDIEEEISRVLRQATTDFDRYIAMIRGGTPLAHLPPIRIPNRPQPPLTPNCPDWIVERRSKPQHPTEQPTSPSQSSTVTLLPPPGLEFACSPTHIHQPAVAAAATTAPTGSDITASLHTAPTGTVDAGSYSQQPAKPRTQALFDGVAALVPNTSRNEIAEAIQKAREGLPQGFRALGLVGAIQRVAETVKEERRLREMETVDARLADFPLPTRRTFTQPQPVRLINGHPPSTAAEIASATVAPRKESKELPSSTAVETAAEKVSFFDAPKDDDCTICHEPFRKQVDLERCRVCHTVFHHGCLKTWLTLKKTCPICNRHMLLDEEFPAL</sequence>
<evidence type="ECO:0000256" key="6">
    <source>
        <dbReference type="SAM" id="MobiDB-lite"/>
    </source>
</evidence>
<evidence type="ECO:0000313" key="8">
    <source>
        <dbReference type="Proteomes" id="UP000887566"/>
    </source>
</evidence>
<dbReference type="Pfam" id="PF13639">
    <property type="entry name" value="zf-RING_2"/>
    <property type="match status" value="1"/>
</dbReference>
<dbReference type="InterPro" id="IPR013083">
    <property type="entry name" value="Znf_RING/FYVE/PHD"/>
</dbReference>
<feature type="compositionally biased region" description="Low complexity" evidence="6">
    <location>
        <begin position="386"/>
        <end position="403"/>
    </location>
</feature>
<evidence type="ECO:0000256" key="1">
    <source>
        <dbReference type="ARBA" id="ARBA00022723"/>
    </source>
</evidence>
<organism evidence="8 9">
    <name type="scientific">Plectus sambesii</name>
    <dbReference type="NCBI Taxonomy" id="2011161"/>
    <lineage>
        <taxon>Eukaryota</taxon>
        <taxon>Metazoa</taxon>
        <taxon>Ecdysozoa</taxon>
        <taxon>Nematoda</taxon>
        <taxon>Chromadorea</taxon>
        <taxon>Plectida</taxon>
        <taxon>Plectina</taxon>
        <taxon>Plectoidea</taxon>
        <taxon>Plectidae</taxon>
        <taxon>Plectus</taxon>
    </lineage>
</organism>
<evidence type="ECO:0000259" key="7">
    <source>
        <dbReference type="PROSITE" id="PS50089"/>
    </source>
</evidence>
<dbReference type="Pfam" id="PF24525">
    <property type="entry name" value="TTC3"/>
    <property type="match status" value="1"/>
</dbReference>
<evidence type="ECO:0000256" key="4">
    <source>
        <dbReference type="PROSITE-ProRule" id="PRU00175"/>
    </source>
</evidence>
<dbReference type="Gene3D" id="3.30.40.10">
    <property type="entry name" value="Zinc/RING finger domain, C3HC4 (zinc finger)"/>
    <property type="match status" value="1"/>
</dbReference>
<dbReference type="PANTHER" id="PTHR17550">
    <property type="entry name" value="E3 UBIQUITIN-PROTEIN LIGASE TTC3"/>
    <property type="match status" value="1"/>
</dbReference>
<feature type="region of interest" description="Disordered" evidence="6">
    <location>
        <begin position="435"/>
        <end position="455"/>
    </location>
</feature>
<dbReference type="AlphaFoldDB" id="A0A914UNJ7"/>
<keyword evidence="5" id="KW-0175">Coiled coil</keyword>
<dbReference type="InterPro" id="IPR056872">
    <property type="entry name" value="TTC3/DZIP3-like_helical"/>
</dbReference>
<evidence type="ECO:0000256" key="3">
    <source>
        <dbReference type="ARBA" id="ARBA00022833"/>
    </source>
</evidence>
<keyword evidence="2 4" id="KW-0863">Zinc-finger</keyword>
<feature type="domain" description="RING-type" evidence="7">
    <location>
        <begin position="597"/>
        <end position="639"/>
    </location>
</feature>
<proteinExistence type="predicted"/>
<dbReference type="GO" id="GO:0008270">
    <property type="term" value="F:zinc ion binding"/>
    <property type="evidence" value="ECO:0007669"/>
    <property type="project" value="UniProtKB-KW"/>
</dbReference>
<evidence type="ECO:0000256" key="2">
    <source>
        <dbReference type="ARBA" id="ARBA00022771"/>
    </source>
</evidence>
<feature type="coiled-coil region" evidence="5">
    <location>
        <begin position="170"/>
        <end position="266"/>
    </location>
</feature>
<name>A0A914UNJ7_9BILA</name>